<reference evidence="1 2" key="1">
    <citation type="submission" date="2015-03" db="EMBL/GenBank/DDBJ databases">
        <authorList>
            <person name="Hassan Y.I."/>
            <person name="Lepp D."/>
            <person name="Zhou T."/>
        </authorList>
    </citation>
    <scope>NUCLEOTIDE SEQUENCE [LARGE SCALE GENOMIC DNA]</scope>
    <source>
        <strain evidence="1 2">GH2-10</strain>
    </source>
</reference>
<accession>A0A0F5LFG8</accession>
<keyword evidence="2" id="KW-1185">Reference proteome</keyword>
<name>A0A0F5LFG8_9HYPH</name>
<comment type="caution">
    <text evidence="1">The sequence shown here is derived from an EMBL/GenBank/DDBJ whole genome shotgun (WGS) entry which is preliminary data.</text>
</comment>
<protein>
    <submittedName>
        <fullName evidence="1">Uncharacterized protein</fullName>
    </submittedName>
</protein>
<organism evidence="1 2">
    <name type="scientific">Devosia soli</name>
    <dbReference type="NCBI Taxonomy" id="361041"/>
    <lineage>
        <taxon>Bacteria</taxon>
        <taxon>Pseudomonadati</taxon>
        <taxon>Pseudomonadota</taxon>
        <taxon>Alphaproteobacteria</taxon>
        <taxon>Hyphomicrobiales</taxon>
        <taxon>Devosiaceae</taxon>
        <taxon>Devosia</taxon>
    </lineage>
</organism>
<dbReference type="EMBL" id="LAJG01000005">
    <property type="protein sequence ID" value="KKB81030.1"/>
    <property type="molecule type" value="Genomic_DNA"/>
</dbReference>
<sequence>MIGFEDDEAIVRRRHWVGSQRQMQKIDPCTSSNPLPETRAEFQLGVRIDFACLAVFQVPLGEPLDGDDKTIGLFIRQSREFTLGLCPVGAGPLRKPAPNIVKRNSLARFRAKRGIGRMIWKYSRNVVPHLSGTWFRTFAKTCGT</sequence>
<gene>
    <name evidence="1" type="ORF">VW35_02355</name>
</gene>
<dbReference type="Proteomes" id="UP000033514">
    <property type="component" value="Unassembled WGS sequence"/>
</dbReference>
<evidence type="ECO:0000313" key="2">
    <source>
        <dbReference type="Proteomes" id="UP000033514"/>
    </source>
</evidence>
<evidence type="ECO:0000313" key="1">
    <source>
        <dbReference type="EMBL" id="KKB81030.1"/>
    </source>
</evidence>
<proteinExistence type="predicted"/>
<dbReference type="AlphaFoldDB" id="A0A0F5LFG8"/>